<evidence type="ECO:0000313" key="2">
    <source>
        <dbReference type="Proteomes" id="UP001162483"/>
    </source>
</evidence>
<sequence length="155" mass="15826">MQVPGTDDQCPDDRCPAVAPASSAHLCPAVRPLAPPTCALQITHLCPAVHPPVPSSAPTCATLQCHTPVPKKCHLSVPSSVTHLCPPTCCAHQCHPPVPTSATHLCPPISAAHQCHPPVQPSSAASQCHQSVSSGVPVSAASQCPAVMPVSAVYQ</sequence>
<feature type="non-terminal residue" evidence="1">
    <location>
        <position position="155"/>
    </location>
</feature>
<keyword evidence="2" id="KW-1185">Reference proteome</keyword>
<reference evidence="1" key="1">
    <citation type="submission" date="2023-05" db="EMBL/GenBank/DDBJ databases">
        <authorList>
            <person name="Stuckert A."/>
        </authorList>
    </citation>
    <scope>NUCLEOTIDE SEQUENCE</scope>
</reference>
<protein>
    <submittedName>
        <fullName evidence="1">Uncharacterized protein</fullName>
    </submittedName>
</protein>
<accession>A0ABN9AGW9</accession>
<comment type="caution">
    <text evidence="1">The sequence shown here is derived from an EMBL/GenBank/DDBJ whole genome shotgun (WGS) entry which is preliminary data.</text>
</comment>
<proteinExistence type="predicted"/>
<evidence type="ECO:0000313" key="1">
    <source>
        <dbReference type="EMBL" id="CAI9533877.1"/>
    </source>
</evidence>
<gene>
    <name evidence="1" type="ORF">SPARVUS_LOCUS497167</name>
</gene>
<dbReference type="EMBL" id="CATNWA010000160">
    <property type="protein sequence ID" value="CAI9533877.1"/>
    <property type="molecule type" value="Genomic_DNA"/>
</dbReference>
<dbReference type="Proteomes" id="UP001162483">
    <property type="component" value="Unassembled WGS sequence"/>
</dbReference>
<organism evidence="1 2">
    <name type="scientific">Staurois parvus</name>
    <dbReference type="NCBI Taxonomy" id="386267"/>
    <lineage>
        <taxon>Eukaryota</taxon>
        <taxon>Metazoa</taxon>
        <taxon>Chordata</taxon>
        <taxon>Craniata</taxon>
        <taxon>Vertebrata</taxon>
        <taxon>Euteleostomi</taxon>
        <taxon>Amphibia</taxon>
        <taxon>Batrachia</taxon>
        <taxon>Anura</taxon>
        <taxon>Neobatrachia</taxon>
        <taxon>Ranoidea</taxon>
        <taxon>Ranidae</taxon>
        <taxon>Staurois</taxon>
    </lineage>
</organism>
<name>A0ABN9AGW9_9NEOB</name>